<dbReference type="OrthoDB" id="5859751at2759"/>
<keyword evidence="3" id="KW-1185">Reference proteome</keyword>
<reference evidence="3" key="1">
    <citation type="submission" date="2011-07" db="EMBL/GenBank/DDBJ databases">
        <authorList>
            <consortium name="Caenorhabditis brenneri Sequencing and Analysis Consortium"/>
            <person name="Wilson R.K."/>
        </authorList>
    </citation>
    <scope>NUCLEOTIDE SEQUENCE [LARGE SCALE GENOMIC DNA]</scope>
    <source>
        <strain evidence="3">PB2801</strain>
    </source>
</reference>
<evidence type="ECO:0000259" key="1">
    <source>
        <dbReference type="PROSITE" id="PS50181"/>
    </source>
</evidence>
<dbReference type="InterPro" id="IPR041426">
    <property type="entry name" value="Mos1_HTH"/>
</dbReference>
<evidence type="ECO:0000313" key="2">
    <source>
        <dbReference type="EMBL" id="EGT51171.1"/>
    </source>
</evidence>
<dbReference type="InParanoid" id="G0N307"/>
<dbReference type="EMBL" id="GL379832">
    <property type="protein sequence ID" value="EGT51171.1"/>
    <property type="molecule type" value="Genomic_DNA"/>
</dbReference>
<gene>
    <name evidence="2" type="ORF">CAEBREN_00851</name>
</gene>
<dbReference type="HOGENOM" id="CLU_724084_0_0_1"/>
<name>G0N307_CAEBE</name>
<dbReference type="CDD" id="cd22150">
    <property type="entry name" value="F-box_CeFBXA-like"/>
    <property type="match status" value="1"/>
</dbReference>
<accession>G0N307</accession>
<feature type="domain" description="F-box" evidence="1">
    <location>
        <begin position="103"/>
        <end position="152"/>
    </location>
</feature>
<dbReference type="AlphaFoldDB" id="G0N307"/>
<dbReference type="InterPro" id="IPR001810">
    <property type="entry name" value="F-box_dom"/>
</dbReference>
<dbReference type="Pfam" id="PF17906">
    <property type="entry name" value="HTH_48"/>
    <property type="match status" value="2"/>
</dbReference>
<dbReference type="Pfam" id="PF00646">
    <property type="entry name" value="F-box"/>
    <property type="match status" value="1"/>
</dbReference>
<proteinExistence type="predicted"/>
<dbReference type="PROSITE" id="PS50181">
    <property type="entry name" value="FBOX"/>
    <property type="match status" value="1"/>
</dbReference>
<evidence type="ECO:0000313" key="3">
    <source>
        <dbReference type="Proteomes" id="UP000008068"/>
    </source>
</evidence>
<sequence>MSAENLVLIEFHCPAGAQFPNFPVELKNLPSKMPESLKNDDKSIRSYILNNVLEKVPIDKSYENLRKVMGNDAITFYDFQFWYYRFLSGKQDLDFDRSSEPEPLQFSDLPVDAVGLIVNKLEVVERLMLRKVSKPLREFIEKQEIACTFIYVSCGNDLIFVLYGNELILYAKNEEAVKMFEDFFYFYVRKPLFIYSDYFESEAFNDLAWILKNPKVQIELLDLSNMLPCSGDKVPIDKSYENLCKVIGNDAIAFYDFQFWYYRFLSGKQDLDFDRSSEAEPVQFSDLPVDVVRLIVDKLEVVERSVDGNLLDFESEALTDHFFQINAQKSVETTARIHRETSIRLHMHQRQLRIQNFNLVNSRFRLWIRVTKMKYSRRSSQS</sequence>
<protein>
    <recommendedName>
        <fullName evidence="1">F-box domain-containing protein</fullName>
    </recommendedName>
</protein>
<dbReference type="Proteomes" id="UP000008068">
    <property type="component" value="Unassembled WGS sequence"/>
</dbReference>
<organism evidence="3">
    <name type="scientific">Caenorhabditis brenneri</name>
    <name type="common">Nematode worm</name>
    <dbReference type="NCBI Taxonomy" id="135651"/>
    <lineage>
        <taxon>Eukaryota</taxon>
        <taxon>Metazoa</taxon>
        <taxon>Ecdysozoa</taxon>
        <taxon>Nematoda</taxon>
        <taxon>Chromadorea</taxon>
        <taxon>Rhabditida</taxon>
        <taxon>Rhabditina</taxon>
        <taxon>Rhabditomorpha</taxon>
        <taxon>Rhabditoidea</taxon>
        <taxon>Rhabditidae</taxon>
        <taxon>Peloderinae</taxon>
        <taxon>Caenorhabditis</taxon>
    </lineage>
</organism>